<proteinExistence type="predicted"/>
<comment type="caution">
    <text evidence="1">The sequence shown here is derived from an EMBL/GenBank/DDBJ whole genome shotgun (WGS) entry which is preliminary data.</text>
</comment>
<sequence length="158" mass="18374">MKQKIIILFFLISFNIFAQKESKIDYISFKYNISNVLFSEVEVSIIENGSLGNKTFNLEAKYYEGIKKRKKKKTISKEDFNSIIEAVCKINNSDLIENFSNGFDGSTTELEFGTVFYNSINFKLWSVSKRQNNTKLKDFIEAVQLILKVTEIEIEDYN</sequence>
<dbReference type="RefSeq" id="WP_379741126.1">
    <property type="nucleotide sequence ID" value="NZ_JBHSGW010000025.1"/>
</dbReference>
<accession>A0ABV9P807</accession>
<dbReference type="EMBL" id="JBHSGW010000025">
    <property type="protein sequence ID" value="MFC4740212.1"/>
    <property type="molecule type" value="Genomic_DNA"/>
</dbReference>
<reference evidence="2" key="1">
    <citation type="journal article" date="2019" name="Int. J. Syst. Evol. Microbiol.">
        <title>The Global Catalogue of Microorganisms (GCM) 10K type strain sequencing project: providing services to taxonomists for standard genome sequencing and annotation.</title>
        <authorList>
            <consortium name="The Broad Institute Genomics Platform"/>
            <consortium name="The Broad Institute Genome Sequencing Center for Infectious Disease"/>
            <person name="Wu L."/>
            <person name="Ma J."/>
        </authorList>
    </citation>
    <scope>NUCLEOTIDE SEQUENCE [LARGE SCALE GENOMIC DNA]</scope>
    <source>
        <strain evidence="2">CCUG 50349</strain>
    </source>
</reference>
<protein>
    <submittedName>
        <fullName evidence="1">Uncharacterized protein</fullName>
    </submittedName>
</protein>
<keyword evidence="2" id="KW-1185">Reference proteome</keyword>
<gene>
    <name evidence="1" type="ORF">ACFO3U_09435</name>
</gene>
<dbReference type="Proteomes" id="UP001595885">
    <property type="component" value="Unassembled WGS sequence"/>
</dbReference>
<evidence type="ECO:0000313" key="1">
    <source>
        <dbReference type="EMBL" id="MFC4740212.1"/>
    </source>
</evidence>
<organism evidence="1 2">
    <name type="scientific">Flavobacterium ponti</name>
    <dbReference type="NCBI Taxonomy" id="665133"/>
    <lineage>
        <taxon>Bacteria</taxon>
        <taxon>Pseudomonadati</taxon>
        <taxon>Bacteroidota</taxon>
        <taxon>Flavobacteriia</taxon>
        <taxon>Flavobacteriales</taxon>
        <taxon>Flavobacteriaceae</taxon>
        <taxon>Flavobacterium</taxon>
    </lineage>
</organism>
<evidence type="ECO:0000313" key="2">
    <source>
        <dbReference type="Proteomes" id="UP001595885"/>
    </source>
</evidence>
<name>A0ABV9P807_9FLAO</name>